<evidence type="ECO:0000256" key="1">
    <source>
        <dbReference type="ARBA" id="ARBA00022670"/>
    </source>
</evidence>
<name>A0ABY9WJG5_9BACT</name>
<dbReference type="Proteomes" id="UP001611383">
    <property type="component" value="Chromosome"/>
</dbReference>
<protein>
    <recommendedName>
        <fullName evidence="7">Secreted tripeptidyl aminopeptidase</fullName>
    </recommendedName>
</protein>
<evidence type="ECO:0008006" key="7">
    <source>
        <dbReference type="Google" id="ProtNLM"/>
    </source>
</evidence>
<sequence length="480" mass="54304">MFIMTKKRTFRWKSTLAAPALALLLQTVAPPEASATPHNPNPQTLASRNASEPTDILVQLSAVPGLSVTEQVSRIPGTRIFHLRLEQPVDHRDPEGRRFSQFMTLLHRSTTAPMVMITSGYAVVPIVRETPLTGMLQGNQLYVEHRFFGESIPQPATYEHLNIQQAASDIHRVVEALKPVYTGKWVSSATSKGGMTGVYHRYFYPDDVVATLANGAPSNHGPSDERYVHFIDTVGDAACREQLREIQKAALRRREEMLPLMAETAEDWSTSFHWLGVDRAFEFGVLEFPFYFWQMLGLPSCSKLPSPDAPAAELFAFIDSASAFALSFDDLSIEYYGPYYYQAATQLGAPLYDESHLQGLLHYPGEDVPSIYSPVPVTQPFEYSIMRKVENWVRKDAQRMIFIYGQNDPWSARPFEVRERNDSYRFYVPDGDHTANITQLTEADRQFVLDRLSTWLGVEPATAYVVTEPPPSRLFRRAEQ</sequence>
<dbReference type="PANTHER" id="PTHR11010:SF38">
    <property type="entry name" value="LYSOSOMAL PRO-X CARBOXYPEPTIDASE"/>
    <property type="match status" value="1"/>
</dbReference>
<dbReference type="Pfam" id="PF05576">
    <property type="entry name" value="Peptidase_S37"/>
    <property type="match status" value="1"/>
</dbReference>
<dbReference type="EMBL" id="CP043494">
    <property type="protein sequence ID" value="WNG43715.1"/>
    <property type="molecule type" value="Genomic_DNA"/>
</dbReference>
<feature type="chain" id="PRO_5045859501" description="Secreted tripeptidyl aminopeptidase" evidence="4">
    <location>
        <begin position="36"/>
        <end position="480"/>
    </location>
</feature>
<keyword evidence="1" id="KW-0645">Protease</keyword>
<keyword evidence="6" id="KW-1185">Reference proteome</keyword>
<evidence type="ECO:0000256" key="4">
    <source>
        <dbReference type="SAM" id="SignalP"/>
    </source>
</evidence>
<reference evidence="5 6" key="1">
    <citation type="submission" date="2019-08" db="EMBL/GenBank/DDBJ databases">
        <title>Archangium and Cystobacter genomes.</title>
        <authorList>
            <person name="Chen I.-C.K."/>
            <person name="Wielgoss S."/>
        </authorList>
    </citation>
    <scope>NUCLEOTIDE SEQUENCE [LARGE SCALE GENOMIC DNA]</scope>
    <source>
        <strain evidence="5 6">Cbm 6</strain>
    </source>
</reference>
<proteinExistence type="predicted"/>
<accession>A0ABY9WJG5</accession>
<organism evidence="5 6">
    <name type="scientific">Archangium minus</name>
    <dbReference type="NCBI Taxonomy" id="83450"/>
    <lineage>
        <taxon>Bacteria</taxon>
        <taxon>Pseudomonadati</taxon>
        <taxon>Myxococcota</taxon>
        <taxon>Myxococcia</taxon>
        <taxon>Myxococcales</taxon>
        <taxon>Cystobacterineae</taxon>
        <taxon>Archangiaceae</taxon>
        <taxon>Archangium</taxon>
    </lineage>
</organism>
<keyword evidence="2 4" id="KW-0732">Signal</keyword>
<evidence type="ECO:0000313" key="5">
    <source>
        <dbReference type="EMBL" id="WNG43715.1"/>
    </source>
</evidence>
<dbReference type="SUPFAM" id="SSF53474">
    <property type="entry name" value="alpha/beta-Hydrolases"/>
    <property type="match status" value="1"/>
</dbReference>
<evidence type="ECO:0000256" key="3">
    <source>
        <dbReference type="ARBA" id="ARBA00022801"/>
    </source>
</evidence>
<dbReference type="InterPro" id="IPR008761">
    <property type="entry name" value="Peptidase_S37"/>
</dbReference>
<dbReference type="InterPro" id="IPR029058">
    <property type="entry name" value="AB_hydrolase_fold"/>
</dbReference>
<feature type="signal peptide" evidence="4">
    <location>
        <begin position="1"/>
        <end position="35"/>
    </location>
</feature>
<evidence type="ECO:0000256" key="2">
    <source>
        <dbReference type="ARBA" id="ARBA00022729"/>
    </source>
</evidence>
<evidence type="ECO:0000313" key="6">
    <source>
        <dbReference type="Proteomes" id="UP001611383"/>
    </source>
</evidence>
<dbReference type="PANTHER" id="PTHR11010">
    <property type="entry name" value="PROTEASE S28 PRO-X CARBOXYPEPTIDASE-RELATED"/>
    <property type="match status" value="1"/>
</dbReference>
<dbReference type="Gene3D" id="3.40.50.1820">
    <property type="entry name" value="alpha/beta hydrolase"/>
    <property type="match status" value="2"/>
</dbReference>
<keyword evidence="3" id="KW-0378">Hydrolase</keyword>
<gene>
    <name evidence="5" type="ORF">F0U60_06090</name>
</gene>